<protein>
    <submittedName>
        <fullName evidence="1">Uncharacterized protein</fullName>
    </submittedName>
</protein>
<gene>
    <name evidence="1" type="ORF">AYL44_09680</name>
</gene>
<dbReference type="OrthoDB" id="3384074at2"/>
<comment type="caution">
    <text evidence="1">The sequence shown here is derived from an EMBL/GenBank/DDBJ whole genome shotgun (WGS) entry which is preliminary data.</text>
</comment>
<name>A0A177K8W9_9MICO</name>
<dbReference type="RefSeq" id="WP_064003086.1">
    <property type="nucleotide sequence ID" value="NZ_LSTV01000003.1"/>
</dbReference>
<evidence type="ECO:0000313" key="2">
    <source>
        <dbReference type="Proteomes" id="UP000076998"/>
    </source>
</evidence>
<proteinExistence type="predicted"/>
<accession>A0A177K8W9</accession>
<reference evidence="1 2" key="1">
    <citation type="submission" date="2016-02" db="EMBL/GenBank/DDBJ databases">
        <authorList>
            <person name="Wen L."/>
            <person name="He K."/>
            <person name="Yang H."/>
        </authorList>
    </citation>
    <scope>NUCLEOTIDE SEQUENCE [LARGE SCALE GENOMIC DNA]</scope>
    <source>
        <strain evidence="1 2">CD11_3</strain>
    </source>
</reference>
<dbReference type="Proteomes" id="UP000076998">
    <property type="component" value="Unassembled WGS sequence"/>
</dbReference>
<dbReference type="AlphaFoldDB" id="A0A177K8W9"/>
<sequence length="132" mass="13444">MRATASPRRTVVLIVALSLIAAAILAYGLRVAWLMVLADEGDVPPASALTLPADVTVSSDTIGCGSGGCSRTLTLTPADGTTPEALADELGTTPQQLIPGTFVDPRTVSAFGTVGDGELVVVLDYSSTPYVP</sequence>
<organism evidence="1 2">
    <name type="scientific">Microbacterium oleivorans</name>
    <dbReference type="NCBI Taxonomy" id="273677"/>
    <lineage>
        <taxon>Bacteria</taxon>
        <taxon>Bacillati</taxon>
        <taxon>Actinomycetota</taxon>
        <taxon>Actinomycetes</taxon>
        <taxon>Micrococcales</taxon>
        <taxon>Microbacteriaceae</taxon>
        <taxon>Microbacterium</taxon>
    </lineage>
</organism>
<evidence type="ECO:0000313" key="1">
    <source>
        <dbReference type="EMBL" id="OAH49840.1"/>
    </source>
</evidence>
<dbReference type="EMBL" id="LSTV01000003">
    <property type="protein sequence ID" value="OAH49840.1"/>
    <property type="molecule type" value="Genomic_DNA"/>
</dbReference>